<dbReference type="EMBL" id="GBRH01278924">
    <property type="protein sequence ID" value="JAD18971.1"/>
    <property type="molecule type" value="Transcribed_RNA"/>
</dbReference>
<name>A0A0A8XYM7_ARUDO</name>
<proteinExistence type="predicted"/>
<reference evidence="1" key="1">
    <citation type="submission" date="2014-09" db="EMBL/GenBank/DDBJ databases">
        <authorList>
            <person name="Magalhaes I.L.F."/>
            <person name="Oliveira U."/>
            <person name="Santos F.R."/>
            <person name="Vidigal T.H.D.A."/>
            <person name="Brescovit A.D."/>
            <person name="Santos A.J."/>
        </authorList>
    </citation>
    <scope>NUCLEOTIDE SEQUENCE</scope>
    <source>
        <tissue evidence="1">Shoot tissue taken approximately 20 cm above the soil surface</tissue>
    </source>
</reference>
<protein>
    <submittedName>
        <fullName evidence="1">Uncharacterized protein</fullName>
    </submittedName>
</protein>
<organism evidence="1">
    <name type="scientific">Arundo donax</name>
    <name type="common">Giant reed</name>
    <name type="synonym">Donax arundinaceus</name>
    <dbReference type="NCBI Taxonomy" id="35708"/>
    <lineage>
        <taxon>Eukaryota</taxon>
        <taxon>Viridiplantae</taxon>
        <taxon>Streptophyta</taxon>
        <taxon>Embryophyta</taxon>
        <taxon>Tracheophyta</taxon>
        <taxon>Spermatophyta</taxon>
        <taxon>Magnoliopsida</taxon>
        <taxon>Liliopsida</taxon>
        <taxon>Poales</taxon>
        <taxon>Poaceae</taxon>
        <taxon>PACMAD clade</taxon>
        <taxon>Arundinoideae</taxon>
        <taxon>Arundineae</taxon>
        <taxon>Arundo</taxon>
    </lineage>
</organism>
<accession>A0A0A8XYM7</accession>
<reference evidence="1" key="2">
    <citation type="journal article" date="2015" name="Data Brief">
        <title>Shoot transcriptome of the giant reed, Arundo donax.</title>
        <authorList>
            <person name="Barrero R.A."/>
            <person name="Guerrero F.D."/>
            <person name="Moolhuijzen P."/>
            <person name="Goolsby J.A."/>
            <person name="Tidwell J."/>
            <person name="Bellgard S.E."/>
            <person name="Bellgard M.I."/>
        </authorList>
    </citation>
    <scope>NUCLEOTIDE SEQUENCE</scope>
    <source>
        <tissue evidence="1">Shoot tissue taken approximately 20 cm above the soil surface</tissue>
    </source>
</reference>
<evidence type="ECO:0000313" key="1">
    <source>
        <dbReference type="EMBL" id="JAD18971.1"/>
    </source>
</evidence>
<sequence length="78" mass="9309">MHIVLFKVGTSGFVMMNHSNWLFYHEIFWECCSFTYYWLICCSRNHCLALPVLYMPLCRQANVQSQVSFQDFILCMLV</sequence>
<dbReference type="AlphaFoldDB" id="A0A0A8XYM7"/>